<name>A0A6M3LZ88_9ZZZZ</name>
<dbReference type="Pfam" id="PF06381">
    <property type="entry name" value="Phage_portal_3"/>
    <property type="match status" value="1"/>
</dbReference>
<dbReference type="InterPro" id="IPR024459">
    <property type="entry name" value="Acb1-like_N"/>
</dbReference>
<evidence type="ECO:0000313" key="2">
    <source>
        <dbReference type="EMBL" id="QJA98862.1"/>
    </source>
</evidence>
<feature type="domain" description="Anti-CBASS protein Acb1-like N-terminal" evidence="1">
    <location>
        <begin position="60"/>
        <end position="394"/>
    </location>
</feature>
<accession>A0A6M3LZ88</accession>
<gene>
    <name evidence="2" type="ORF">MM171A01453_0003</name>
</gene>
<organism evidence="2">
    <name type="scientific">viral metagenome</name>
    <dbReference type="NCBI Taxonomy" id="1070528"/>
    <lineage>
        <taxon>unclassified sequences</taxon>
        <taxon>metagenomes</taxon>
        <taxon>organismal metagenomes</taxon>
    </lineage>
</organism>
<evidence type="ECO:0000259" key="1">
    <source>
        <dbReference type="Pfam" id="PF06381"/>
    </source>
</evidence>
<dbReference type="EMBL" id="MT143614">
    <property type="protein sequence ID" value="QJA98862.1"/>
    <property type="molecule type" value="Genomic_DNA"/>
</dbReference>
<proteinExistence type="predicted"/>
<dbReference type="AlphaFoldDB" id="A0A6M3LZ88"/>
<reference evidence="2" key="1">
    <citation type="submission" date="2020-03" db="EMBL/GenBank/DDBJ databases">
        <title>The deep terrestrial virosphere.</title>
        <authorList>
            <person name="Holmfeldt K."/>
            <person name="Nilsson E."/>
            <person name="Simone D."/>
            <person name="Lopez-Fernandez M."/>
            <person name="Wu X."/>
            <person name="de Brujin I."/>
            <person name="Lundin D."/>
            <person name="Andersson A."/>
            <person name="Bertilsson S."/>
            <person name="Dopson M."/>
        </authorList>
    </citation>
    <scope>NUCLEOTIDE SEQUENCE</scope>
    <source>
        <strain evidence="2">MM171A01453</strain>
    </source>
</reference>
<sequence length="450" mass="50454">MAPPEDIPEAAESGIVAGRTPAGDIMTPGRSFSSSELYGSQRTFGGKIADDERVFASQREPILKWLVSYVASDIYDQGFRVVEIGNEDDDTLNDAVQKALLKLNAKKHLTRLTTFERRWGTSVLLLAYSTTEETVDWTTPLYDEDGKVPEGGELLQITPYPKNKVNVTQEIKDQSDLRFGLPEYYDITRGSQAVPLKVHWTRVIHDAPRLDEHPYWGLSVMDPVWDDATGWRNIRWALYQMLWRYGMGYPHFSFEGASQLDIDDWEANGGLTDFFVRGVFLSNEKATVKFVGLEGATVNPEEYVEMAYGSMATGSRIAQDLLKGVSAGAVTGSEVNLREYAKLISNEQSDVEDVPLELIRRLMETGQVDFDYENRGFALEWGSAFELNELDSARVHLQESMALKNDTEYMTLNEVRDKAGVGPLDEGGDTVLGVERLKMGEGLNLFPEEE</sequence>
<protein>
    <recommendedName>
        <fullName evidence="1">Anti-CBASS protein Acb1-like N-terminal domain-containing protein</fullName>
    </recommendedName>
</protein>